<sequence>MELLEAIRGRRSVRKYKGEQLPEKTVRELLELAAWAPSGMNTQPWLYVVIEGKEYLRDLSDKCRAYILEIMDELPALQNYKTALSNPEFNIFYGAPVLVLIYGSQNAFTYTYDCSMAAQNLMLAAWDRGVGSCWIGFARAYCGTPDFKAELKVPPEYQLVAPVLPGRRNYSIQRNSWKFKSYQG</sequence>
<feature type="domain" description="Nitroreductase" evidence="3">
    <location>
        <begin position="7"/>
        <end position="161"/>
    </location>
</feature>
<dbReference type="CDD" id="cd02136">
    <property type="entry name" value="PnbA_NfnB-like"/>
    <property type="match status" value="1"/>
</dbReference>
<dbReference type="InterPro" id="IPR000415">
    <property type="entry name" value="Nitroreductase-like"/>
</dbReference>
<gene>
    <name evidence="4" type="primary">nfnB_2</name>
    <name evidence="4" type="ORF">Pmgp_02963</name>
</gene>
<name>A0A4Y7RKZ3_9FIRM</name>
<dbReference type="Gene3D" id="3.40.109.10">
    <property type="entry name" value="NADH Oxidase"/>
    <property type="match status" value="1"/>
</dbReference>
<keyword evidence="5" id="KW-1185">Reference proteome</keyword>
<accession>A0A4Y7RKZ3</accession>
<evidence type="ECO:0000256" key="1">
    <source>
        <dbReference type="ARBA" id="ARBA00007118"/>
    </source>
</evidence>
<proteinExistence type="inferred from homology"/>
<dbReference type="OrthoDB" id="9812105at2"/>
<evidence type="ECO:0000256" key="2">
    <source>
        <dbReference type="ARBA" id="ARBA00023002"/>
    </source>
</evidence>
<evidence type="ECO:0000313" key="4">
    <source>
        <dbReference type="EMBL" id="TEB09654.1"/>
    </source>
</evidence>
<comment type="similarity">
    <text evidence="1">Belongs to the nitroreductase family.</text>
</comment>
<dbReference type="EC" id="1.-.-.-" evidence="4"/>
<protein>
    <submittedName>
        <fullName evidence="4">Nitroreductase NfnB</fullName>
        <ecNumber evidence="4">1.-.-.-</ecNumber>
    </submittedName>
</protein>
<reference evidence="4 5" key="1">
    <citation type="journal article" date="2018" name="Environ. Microbiol.">
        <title>Novel energy conservation strategies and behaviour of Pelotomaculum schinkii driving syntrophic propionate catabolism.</title>
        <authorList>
            <person name="Hidalgo-Ahumada C.A.P."/>
            <person name="Nobu M.K."/>
            <person name="Narihiro T."/>
            <person name="Tamaki H."/>
            <person name="Liu W.T."/>
            <person name="Kamagata Y."/>
            <person name="Stams A.J.M."/>
            <person name="Imachi H."/>
            <person name="Sousa D.Z."/>
        </authorList>
    </citation>
    <scope>NUCLEOTIDE SEQUENCE [LARGE SCALE GENOMIC DNA]</scope>
    <source>
        <strain evidence="4 5">MGP</strain>
    </source>
</reference>
<dbReference type="Pfam" id="PF00881">
    <property type="entry name" value="Nitroreductase"/>
    <property type="match status" value="1"/>
</dbReference>
<comment type="caution">
    <text evidence="4">The sequence shown here is derived from an EMBL/GenBank/DDBJ whole genome shotgun (WGS) entry which is preliminary data.</text>
</comment>
<dbReference type="Proteomes" id="UP000297597">
    <property type="component" value="Unassembled WGS sequence"/>
</dbReference>
<dbReference type="InterPro" id="IPR029479">
    <property type="entry name" value="Nitroreductase"/>
</dbReference>
<organism evidence="4 5">
    <name type="scientific">Pelotomaculum propionicicum</name>
    <dbReference type="NCBI Taxonomy" id="258475"/>
    <lineage>
        <taxon>Bacteria</taxon>
        <taxon>Bacillati</taxon>
        <taxon>Bacillota</taxon>
        <taxon>Clostridia</taxon>
        <taxon>Eubacteriales</taxon>
        <taxon>Desulfotomaculaceae</taxon>
        <taxon>Pelotomaculum</taxon>
    </lineage>
</organism>
<dbReference type="PANTHER" id="PTHR43673">
    <property type="entry name" value="NAD(P)H NITROREDUCTASE YDGI-RELATED"/>
    <property type="match status" value="1"/>
</dbReference>
<dbReference type="AlphaFoldDB" id="A0A4Y7RKZ3"/>
<dbReference type="GO" id="GO:0016491">
    <property type="term" value="F:oxidoreductase activity"/>
    <property type="evidence" value="ECO:0007669"/>
    <property type="project" value="UniProtKB-KW"/>
</dbReference>
<evidence type="ECO:0000313" key="5">
    <source>
        <dbReference type="Proteomes" id="UP000297597"/>
    </source>
</evidence>
<dbReference type="EMBL" id="QFFZ01000041">
    <property type="protein sequence ID" value="TEB09654.1"/>
    <property type="molecule type" value="Genomic_DNA"/>
</dbReference>
<dbReference type="RefSeq" id="WP_134214748.1">
    <property type="nucleotide sequence ID" value="NZ_QFFZ01000041.1"/>
</dbReference>
<dbReference type="SUPFAM" id="SSF55469">
    <property type="entry name" value="FMN-dependent nitroreductase-like"/>
    <property type="match status" value="1"/>
</dbReference>
<dbReference type="PANTHER" id="PTHR43673:SF10">
    <property type="entry name" value="NADH DEHYDROGENASE_NAD(P)H NITROREDUCTASE XCC3605-RELATED"/>
    <property type="match status" value="1"/>
</dbReference>
<keyword evidence="2 4" id="KW-0560">Oxidoreductase</keyword>
<evidence type="ECO:0000259" key="3">
    <source>
        <dbReference type="Pfam" id="PF00881"/>
    </source>
</evidence>